<protein>
    <submittedName>
        <fullName evidence="3">Hpt domain-containing protein</fullName>
    </submittedName>
</protein>
<evidence type="ECO:0000259" key="2">
    <source>
        <dbReference type="PROSITE" id="PS50894"/>
    </source>
</evidence>
<dbReference type="GO" id="GO:0004672">
    <property type="term" value="F:protein kinase activity"/>
    <property type="evidence" value="ECO:0007669"/>
    <property type="project" value="UniProtKB-ARBA"/>
</dbReference>
<evidence type="ECO:0000256" key="1">
    <source>
        <dbReference type="PROSITE-ProRule" id="PRU00110"/>
    </source>
</evidence>
<feature type="domain" description="HPt" evidence="2">
    <location>
        <begin position="50"/>
        <end position="147"/>
    </location>
</feature>
<dbReference type="InterPro" id="IPR036641">
    <property type="entry name" value="HPT_dom_sf"/>
</dbReference>
<dbReference type="EMBL" id="VGLS01001042">
    <property type="protein sequence ID" value="MBM3226770.1"/>
    <property type="molecule type" value="Genomic_DNA"/>
</dbReference>
<dbReference type="GO" id="GO:0000160">
    <property type="term" value="P:phosphorelay signal transduction system"/>
    <property type="evidence" value="ECO:0007669"/>
    <property type="project" value="InterPro"/>
</dbReference>
<gene>
    <name evidence="3" type="ORF">FJZ47_23650</name>
</gene>
<dbReference type="Pfam" id="PF01627">
    <property type="entry name" value="Hpt"/>
    <property type="match status" value="1"/>
</dbReference>
<name>A0A938B6T3_UNCTE</name>
<dbReference type="SMART" id="SM00073">
    <property type="entry name" value="HPT"/>
    <property type="match status" value="1"/>
</dbReference>
<dbReference type="InterPro" id="IPR008207">
    <property type="entry name" value="Sig_transdc_His_kin_Hpt_dom"/>
</dbReference>
<keyword evidence="1" id="KW-0597">Phosphoprotein</keyword>
<dbReference type="SUPFAM" id="SSF47226">
    <property type="entry name" value="Histidine-containing phosphotransfer domain, HPT domain"/>
    <property type="match status" value="1"/>
</dbReference>
<comment type="caution">
    <text evidence="3">The sequence shown here is derived from an EMBL/GenBank/DDBJ whole genome shotgun (WGS) entry which is preliminary data.</text>
</comment>
<reference evidence="3" key="1">
    <citation type="submission" date="2019-03" db="EMBL/GenBank/DDBJ databases">
        <title>Lake Tanganyika Metagenome-Assembled Genomes (MAGs).</title>
        <authorList>
            <person name="Tran P."/>
        </authorList>
    </citation>
    <scope>NUCLEOTIDE SEQUENCE</scope>
    <source>
        <strain evidence="3">K_DeepCast_65m_m2_066</strain>
    </source>
</reference>
<accession>A0A938B6T3</accession>
<sequence length="165" mass="17328">MVSVLGPASAQAPEAASGLGAAPSLPTASDYTTLDMGKFAEVQELFADADPQGLHDILVEFLQDTAVRLDMLRRAAETCNTVALGRTAHALKSSSASMGALRMARLCEELLIVAERGVCRRASELVEQLGSHFLQVQMEMAQVCQATGIMLSPGAVHASGCNTKP</sequence>
<dbReference type="PROSITE" id="PS50894">
    <property type="entry name" value="HPT"/>
    <property type="match status" value="1"/>
</dbReference>
<feature type="modified residue" description="Phosphohistidine" evidence="1">
    <location>
        <position position="89"/>
    </location>
</feature>
<evidence type="ECO:0000313" key="4">
    <source>
        <dbReference type="Proteomes" id="UP000712673"/>
    </source>
</evidence>
<organism evidence="3 4">
    <name type="scientific">Tectimicrobiota bacterium</name>
    <dbReference type="NCBI Taxonomy" id="2528274"/>
    <lineage>
        <taxon>Bacteria</taxon>
        <taxon>Pseudomonadati</taxon>
        <taxon>Nitrospinota/Tectimicrobiota group</taxon>
        <taxon>Candidatus Tectimicrobiota</taxon>
    </lineage>
</organism>
<dbReference type="Proteomes" id="UP000712673">
    <property type="component" value="Unassembled WGS sequence"/>
</dbReference>
<evidence type="ECO:0000313" key="3">
    <source>
        <dbReference type="EMBL" id="MBM3226770.1"/>
    </source>
</evidence>
<proteinExistence type="predicted"/>
<dbReference type="Gene3D" id="1.20.120.160">
    <property type="entry name" value="HPT domain"/>
    <property type="match status" value="1"/>
</dbReference>
<dbReference type="AlphaFoldDB" id="A0A938B6T3"/>